<dbReference type="InterPro" id="IPR003356">
    <property type="entry name" value="DNA_methylase_A-5"/>
</dbReference>
<dbReference type="InterPro" id="IPR029063">
    <property type="entry name" value="SAM-dependent_MTases_sf"/>
</dbReference>
<dbReference type="GO" id="GO:0032259">
    <property type="term" value="P:methylation"/>
    <property type="evidence" value="ECO:0007669"/>
    <property type="project" value="UniProtKB-KW"/>
</dbReference>
<dbReference type="Proteomes" id="UP000034127">
    <property type="component" value="Unassembled WGS sequence"/>
</dbReference>
<comment type="caution">
    <text evidence="7">The sequence shown here is derived from an EMBL/GenBank/DDBJ whole genome shotgun (WGS) entry which is preliminary data.</text>
</comment>
<dbReference type="GO" id="GO:0009007">
    <property type="term" value="F:site-specific DNA-methyltransferase (adenine-specific) activity"/>
    <property type="evidence" value="ECO:0007669"/>
    <property type="project" value="UniProtKB-EC"/>
</dbReference>
<keyword evidence="2 7" id="KW-0489">Methyltransferase</keyword>
<protein>
    <recommendedName>
        <fullName evidence="1">site-specific DNA-methyltransferase (adenine-specific)</fullName>
        <ecNumber evidence="1">2.1.1.72</ecNumber>
    </recommendedName>
</protein>
<evidence type="ECO:0000259" key="5">
    <source>
        <dbReference type="Pfam" id="PF02384"/>
    </source>
</evidence>
<evidence type="ECO:0000256" key="2">
    <source>
        <dbReference type="ARBA" id="ARBA00022603"/>
    </source>
</evidence>
<dbReference type="SUPFAM" id="SSF53335">
    <property type="entry name" value="S-adenosyl-L-methionine-dependent methyltransferases"/>
    <property type="match status" value="1"/>
</dbReference>
<evidence type="ECO:0000256" key="1">
    <source>
        <dbReference type="ARBA" id="ARBA00011900"/>
    </source>
</evidence>
<evidence type="ECO:0000313" key="7">
    <source>
        <dbReference type="EMBL" id="KKP68553.1"/>
    </source>
</evidence>
<proteinExistence type="predicted"/>
<dbReference type="EMBL" id="LBPX01000001">
    <property type="protein sequence ID" value="KKP68553.1"/>
    <property type="molecule type" value="Genomic_DNA"/>
</dbReference>
<dbReference type="Pfam" id="PF02384">
    <property type="entry name" value="N6_Mtase"/>
    <property type="match status" value="1"/>
</dbReference>
<evidence type="ECO:0000256" key="3">
    <source>
        <dbReference type="ARBA" id="ARBA00022679"/>
    </source>
</evidence>
<evidence type="ECO:0000313" key="8">
    <source>
        <dbReference type="Proteomes" id="UP000034127"/>
    </source>
</evidence>
<name>A0A0G0BGH3_9BACT</name>
<feature type="domain" description="DNA methylase adenine-specific" evidence="5">
    <location>
        <begin position="301"/>
        <end position="500"/>
    </location>
</feature>
<accession>A0A0G0BGH3</accession>
<comment type="catalytic activity">
    <reaction evidence="4">
        <text>a 2'-deoxyadenosine in DNA + S-adenosyl-L-methionine = an N(6)-methyl-2'-deoxyadenosine in DNA + S-adenosyl-L-homocysteine + H(+)</text>
        <dbReference type="Rhea" id="RHEA:15197"/>
        <dbReference type="Rhea" id="RHEA-COMP:12418"/>
        <dbReference type="Rhea" id="RHEA-COMP:12419"/>
        <dbReference type="ChEBI" id="CHEBI:15378"/>
        <dbReference type="ChEBI" id="CHEBI:57856"/>
        <dbReference type="ChEBI" id="CHEBI:59789"/>
        <dbReference type="ChEBI" id="CHEBI:90615"/>
        <dbReference type="ChEBI" id="CHEBI:90616"/>
        <dbReference type="EC" id="2.1.1.72"/>
    </reaction>
</comment>
<sequence>MLQEYLKNIFNTHKRGDAREESYYSSLEKLINNFISKKNKKFEVTVLPKKTEGGNPDFRIWDGRQKIVGYIEAKSLDTENLDEIENSEQLKRYYEAFPNLILTNFFEFRLYRNGELIKKTTIGRYFLIDKLETVPPLENESDFIALLEQFFSFSIPKINTAKQLAIELAKRTGFLRDQLITELNREEKETGTQTLEGFYKSFKDYLLSSLEISQFADLFAQTITYGMFVARSRSEGVFTREMAEKYIPHTIGILRKVFQFVSSTDLPISMKIIDDITEVLAATDVKNIIHRFYHENKGSDPIIHFYETFLSKYDPKEREKRGVYYTPEAVVSYIVRSIDKLLKEKLAKKDGLADSSVTILDPASGTLTFPARAIFQAVENYKNGYGHGGISSFIKDHILKNFYAFELMMAPYAVGHLKISFLLDELGYKMDDDERFKLYLTNTLEMKDFPHSDLPLYIDIADESNRASIIKKKEKIMVVFGNPPYSVSSSNKIEKDNELYPLYESYKETVRKEERNIQPLSDDYIKFIAFAHFKIKQAGLGIVGMITNNSYLDGIIHRDMRRKLMEDFDQLYILNLHGSSKRKETTPEGGKDENVFDIQQGVSIILMVKGERLMKCVKYSDLYGLREEKYKFLDTHDVKNTSFEFLTPKEKYYFFVKKDLKTGNEYEKFISVKDIFKNYNRGVVTSRDNFVIDDKKEALIRKMKIFIDENLDDQMIKISLNLKDGKKWLVSDARKKLIKKTLNEDLFIEYLYRPFDEKYIFYEDILLERSRKSLMKNLINKNNIALLFMRQVYWHGQYSHFFVTNKATDSRVFISNRGSGDVFPLYIYHSKTDSSELFENKSNNINWTNLPTDIQTIQGFTSKLTNNFIQPTEAIFYYIYAVSYSNIYRQKYQEFLKIDFPRIPFTKDYEVFNGLSSLGEELANLHLLKSKSLDYPSAKFYGQGEGKVEKVEYKDKKVFVNSSQYFSPIGENIYNYFIGGYQVLNKWLKDRRGKSLSLEDIKHYCKVATSLKFTIETQERIDKFYLEVEKNMSLII</sequence>
<dbReference type="PRINTS" id="PR00507">
    <property type="entry name" value="N12N6MTFRASE"/>
</dbReference>
<dbReference type="GO" id="GO:0003677">
    <property type="term" value="F:DNA binding"/>
    <property type="evidence" value="ECO:0007669"/>
    <property type="project" value="InterPro"/>
</dbReference>
<feature type="domain" description="Type ISP restriction-modification enzyme LLaBIII C-terminal specificity" evidence="6">
    <location>
        <begin position="674"/>
        <end position="1015"/>
    </location>
</feature>
<organism evidence="7 8">
    <name type="scientific">Candidatus Roizmanbacteria bacterium GW2011_GWC2_35_12</name>
    <dbReference type="NCBI Taxonomy" id="1618485"/>
    <lineage>
        <taxon>Bacteria</taxon>
        <taxon>Candidatus Roizmaniibacteriota</taxon>
    </lineage>
</organism>
<dbReference type="PATRIC" id="fig|1618485.3.peg.3"/>
<evidence type="ECO:0000259" key="6">
    <source>
        <dbReference type="Pfam" id="PF18135"/>
    </source>
</evidence>
<dbReference type="Pfam" id="PF18135">
    <property type="entry name" value="Type_ISP_C"/>
    <property type="match status" value="1"/>
</dbReference>
<dbReference type="Gene3D" id="3.40.50.150">
    <property type="entry name" value="Vaccinia Virus protein VP39"/>
    <property type="match status" value="1"/>
</dbReference>
<reference evidence="7 8" key="1">
    <citation type="journal article" date="2015" name="Nature">
        <title>rRNA introns, odd ribosomes, and small enigmatic genomes across a large radiation of phyla.</title>
        <authorList>
            <person name="Brown C.T."/>
            <person name="Hug L.A."/>
            <person name="Thomas B.C."/>
            <person name="Sharon I."/>
            <person name="Castelle C.J."/>
            <person name="Singh A."/>
            <person name="Wilkins M.J."/>
            <person name="Williams K.H."/>
            <person name="Banfield J.F."/>
        </authorList>
    </citation>
    <scope>NUCLEOTIDE SEQUENCE [LARGE SCALE GENOMIC DNA]</scope>
</reference>
<dbReference type="PANTHER" id="PTHR33841">
    <property type="entry name" value="DNA METHYLTRANSFERASE YEEA-RELATED"/>
    <property type="match status" value="1"/>
</dbReference>
<dbReference type="PANTHER" id="PTHR33841:SF1">
    <property type="entry name" value="DNA METHYLTRANSFERASE A"/>
    <property type="match status" value="1"/>
</dbReference>
<dbReference type="InterPro" id="IPR050953">
    <property type="entry name" value="N4_N6_ade-DNA_methylase"/>
</dbReference>
<gene>
    <name evidence="7" type="ORF">UR63_C0001G0003</name>
</gene>
<dbReference type="GO" id="GO:0008170">
    <property type="term" value="F:N-methyltransferase activity"/>
    <property type="evidence" value="ECO:0007669"/>
    <property type="project" value="InterPro"/>
</dbReference>
<keyword evidence="3 7" id="KW-0808">Transferase</keyword>
<evidence type="ECO:0000256" key="4">
    <source>
        <dbReference type="ARBA" id="ARBA00047942"/>
    </source>
</evidence>
<dbReference type="AlphaFoldDB" id="A0A0G0BGH3"/>
<dbReference type="EC" id="2.1.1.72" evidence="1"/>
<dbReference type="InterPro" id="IPR041635">
    <property type="entry name" value="Type_ISP_LLaBIII_C"/>
</dbReference>